<feature type="transmembrane region" description="Helical" evidence="8">
    <location>
        <begin position="64"/>
        <end position="86"/>
    </location>
</feature>
<feature type="transmembrane region" description="Helical" evidence="8">
    <location>
        <begin position="329"/>
        <end position="350"/>
    </location>
</feature>
<feature type="region of interest" description="Disordered" evidence="7">
    <location>
        <begin position="1"/>
        <end position="40"/>
    </location>
</feature>
<accession>V4A7M7</accession>
<organism evidence="10 11">
    <name type="scientific">Lottia gigantea</name>
    <name type="common">Giant owl limpet</name>
    <dbReference type="NCBI Taxonomy" id="225164"/>
    <lineage>
        <taxon>Eukaryota</taxon>
        <taxon>Metazoa</taxon>
        <taxon>Spiralia</taxon>
        <taxon>Lophotrochozoa</taxon>
        <taxon>Mollusca</taxon>
        <taxon>Gastropoda</taxon>
        <taxon>Patellogastropoda</taxon>
        <taxon>Lottioidea</taxon>
        <taxon>Lottiidae</taxon>
        <taxon>Lottia</taxon>
    </lineage>
</organism>
<dbReference type="InterPro" id="IPR036259">
    <property type="entry name" value="MFS_trans_sf"/>
</dbReference>
<evidence type="ECO:0000256" key="6">
    <source>
        <dbReference type="ARBA" id="ARBA00023136"/>
    </source>
</evidence>
<dbReference type="AlphaFoldDB" id="V4A7M7"/>
<feature type="transmembrane region" description="Helical" evidence="8">
    <location>
        <begin position="234"/>
        <end position="253"/>
    </location>
</feature>
<protein>
    <recommendedName>
        <fullName evidence="9">Major facilitator superfamily (MFS) profile domain-containing protein</fullName>
    </recommendedName>
</protein>
<dbReference type="SUPFAM" id="SSF103473">
    <property type="entry name" value="MFS general substrate transporter"/>
    <property type="match status" value="1"/>
</dbReference>
<dbReference type="InterPro" id="IPR005829">
    <property type="entry name" value="Sugar_transporter_CS"/>
</dbReference>
<dbReference type="FunFam" id="1.20.1250.20:FF:000232">
    <property type="entry name" value="Organic cation/carnitine transporter 7"/>
    <property type="match status" value="1"/>
</dbReference>
<feature type="transmembrane region" description="Helical" evidence="8">
    <location>
        <begin position="106"/>
        <end position="122"/>
    </location>
</feature>
<dbReference type="PROSITE" id="PS50850">
    <property type="entry name" value="MFS"/>
    <property type="match status" value="1"/>
</dbReference>
<feature type="transmembrane region" description="Helical" evidence="8">
    <location>
        <begin position="490"/>
        <end position="517"/>
    </location>
</feature>
<dbReference type="PANTHER" id="PTHR23511:SF34">
    <property type="entry name" value="SYNAPTIC VESICLE GLYCOPROTEIN 2"/>
    <property type="match status" value="1"/>
</dbReference>
<dbReference type="HOGENOM" id="CLU_001265_46_15_1"/>
<dbReference type="Proteomes" id="UP000030746">
    <property type="component" value="Unassembled WGS sequence"/>
</dbReference>
<dbReference type="InterPro" id="IPR020846">
    <property type="entry name" value="MFS_dom"/>
</dbReference>
<reference evidence="10 11" key="1">
    <citation type="journal article" date="2013" name="Nature">
        <title>Insights into bilaterian evolution from three spiralian genomes.</title>
        <authorList>
            <person name="Simakov O."/>
            <person name="Marletaz F."/>
            <person name="Cho S.J."/>
            <person name="Edsinger-Gonzales E."/>
            <person name="Havlak P."/>
            <person name="Hellsten U."/>
            <person name="Kuo D.H."/>
            <person name="Larsson T."/>
            <person name="Lv J."/>
            <person name="Arendt D."/>
            <person name="Savage R."/>
            <person name="Osoegawa K."/>
            <person name="de Jong P."/>
            <person name="Grimwood J."/>
            <person name="Chapman J.A."/>
            <person name="Shapiro H."/>
            <person name="Aerts A."/>
            <person name="Otillar R.P."/>
            <person name="Terry A.Y."/>
            <person name="Boore J.L."/>
            <person name="Grigoriev I.V."/>
            <person name="Lindberg D.R."/>
            <person name="Seaver E.C."/>
            <person name="Weisblat D.A."/>
            <person name="Putnam N.H."/>
            <person name="Rokhsar D.S."/>
        </authorList>
    </citation>
    <scope>NUCLEOTIDE SEQUENCE [LARGE SCALE GENOMIC DNA]</scope>
</reference>
<keyword evidence="3" id="KW-0813">Transport</keyword>
<evidence type="ECO:0000256" key="2">
    <source>
        <dbReference type="ARBA" id="ARBA00008335"/>
    </source>
</evidence>
<dbReference type="PROSITE" id="PS00216">
    <property type="entry name" value="SUGAR_TRANSPORT_1"/>
    <property type="match status" value="1"/>
</dbReference>
<feature type="compositionally biased region" description="Polar residues" evidence="7">
    <location>
        <begin position="23"/>
        <end position="39"/>
    </location>
</feature>
<feature type="transmembrane region" description="Helical" evidence="8">
    <location>
        <begin position="418"/>
        <end position="438"/>
    </location>
</feature>
<keyword evidence="4 8" id="KW-0812">Transmembrane</keyword>
<feature type="domain" description="Major facilitator superfamily (MFS) profile" evidence="9">
    <location>
        <begin position="64"/>
        <end position="530"/>
    </location>
</feature>
<evidence type="ECO:0000259" key="9">
    <source>
        <dbReference type="PROSITE" id="PS50850"/>
    </source>
</evidence>
<dbReference type="Gene3D" id="1.20.1250.20">
    <property type="entry name" value="MFS general substrate transporter like domains"/>
    <property type="match status" value="1"/>
</dbReference>
<dbReference type="GO" id="GO:0016020">
    <property type="term" value="C:membrane"/>
    <property type="evidence" value="ECO:0007669"/>
    <property type="project" value="UniProtKB-SubCell"/>
</dbReference>
<dbReference type="Pfam" id="PF07690">
    <property type="entry name" value="MFS_1"/>
    <property type="match status" value="1"/>
</dbReference>
<comment type="subcellular location">
    <subcellularLocation>
        <location evidence="1">Membrane</location>
        <topology evidence="1">Multi-pass membrane protein</topology>
    </subcellularLocation>
</comment>
<evidence type="ECO:0000256" key="8">
    <source>
        <dbReference type="SAM" id="Phobius"/>
    </source>
</evidence>
<evidence type="ECO:0000256" key="3">
    <source>
        <dbReference type="ARBA" id="ARBA00022448"/>
    </source>
</evidence>
<feature type="transmembrane region" description="Helical" evidence="8">
    <location>
        <begin position="156"/>
        <end position="181"/>
    </location>
</feature>
<feature type="transmembrane region" description="Helical" evidence="8">
    <location>
        <begin position="388"/>
        <end position="411"/>
    </location>
</feature>
<dbReference type="EMBL" id="KB202284">
    <property type="protein sequence ID" value="ESO91025.1"/>
    <property type="molecule type" value="Genomic_DNA"/>
</dbReference>
<dbReference type="InterPro" id="IPR005828">
    <property type="entry name" value="MFS_sugar_transport-like"/>
</dbReference>
<dbReference type="PROSITE" id="PS00217">
    <property type="entry name" value="SUGAR_TRANSPORT_2"/>
    <property type="match status" value="1"/>
</dbReference>
<dbReference type="KEGG" id="lgi:LOTGIDRAFT_191516"/>
<gene>
    <name evidence="10" type="ORF">LOTGIDRAFT_191516</name>
</gene>
<name>V4A7M7_LOTGI</name>
<dbReference type="InterPro" id="IPR011701">
    <property type="entry name" value="MFS"/>
</dbReference>
<dbReference type="Pfam" id="PF00083">
    <property type="entry name" value="Sugar_tr"/>
    <property type="match status" value="1"/>
</dbReference>
<dbReference type="GO" id="GO:0022857">
    <property type="term" value="F:transmembrane transporter activity"/>
    <property type="evidence" value="ECO:0007669"/>
    <property type="project" value="InterPro"/>
</dbReference>
<comment type="similarity">
    <text evidence="2">Belongs to the major facilitator superfamily.</text>
</comment>
<sequence length="534" mass="59626">MASLNNENERLLQNDDGDENFYDESSSPTFNQDYQQSPSRPRHVEGLYTYEEGISQTGYGKFHVFLVLLCGWAVSSDAVEVLSVSFLIPSASCSNDLNLSSSDKGWLNAIVFVGMMVGGYFWGSLADSVGRRSVLMWSLSLNGIGALLSSTSQVFWLFLLFRLISGIGVGGSIPVIFTYFVEFQPKNKRGGMISLLATFWMGGNILAAGLAWLIVPHENFGYSSPSFLYNSWRIFVAFCTIPSFTSAAIFFIMPESPKFLLQKGKEIDAIHVLKRIHHQNKHRNQFTTPLTEQLTVFIVDRHHFTEQLPLFILLSTTLRLFHKDLRRQTIILIIINFTLSFGYYGLFMWFPELFNRIDKYGGTPCDPGLINSTLNTTTDNSCHPPTNWVFFAGFMTALSNLPANIFTIFCMDRLGRKYLLASSMVLSGICVFFIWFVRTKVENLIMSCLFGLVSTVGWNSLDVLSAELFPTEVRSTGFGVQQAFARVGAILGNVIFGELLDVHCAIPMLLVAALLAFGGLSSLKLPNTAEIDIH</sequence>
<evidence type="ECO:0000313" key="10">
    <source>
        <dbReference type="EMBL" id="ESO91025.1"/>
    </source>
</evidence>
<dbReference type="OMA" id="RFQIEFH"/>
<keyword evidence="6 8" id="KW-0472">Membrane</keyword>
<dbReference type="RefSeq" id="XP_009058295.1">
    <property type="nucleotide sequence ID" value="XM_009060047.1"/>
</dbReference>
<dbReference type="GeneID" id="20244937"/>
<evidence type="ECO:0000313" key="11">
    <source>
        <dbReference type="Proteomes" id="UP000030746"/>
    </source>
</evidence>
<dbReference type="CTD" id="20244937"/>
<evidence type="ECO:0000256" key="7">
    <source>
        <dbReference type="SAM" id="MobiDB-lite"/>
    </source>
</evidence>
<evidence type="ECO:0000256" key="5">
    <source>
        <dbReference type="ARBA" id="ARBA00022989"/>
    </source>
</evidence>
<evidence type="ECO:0000256" key="4">
    <source>
        <dbReference type="ARBA" id="ARBA00022692"/>
    </source>
</evidence>
<evidence type="ECO:0000256" key="1">
    <source>
        <dbReference type="ARBA" id="ARBA00004141"/>
    </source>
</evidence>
<feature type="transmembrane region" description="Helical" evidence="8">
    <location>
        <begin position="134"/>
        <end position="150"/>
    </location>
</feature>
<dbReference type="PANTHER" id="PTHR23511">
    <property type="entry name" value="SYNAPTIC VESICLE GLYCOPROTEIN 2"/>
    <property type="match status" value="1"/>
</dbReference>
<feature type="transmembrane region" description="Helical" evidence="8">
    <location>
        <begin position="193"/>
        <end position="214"/>
    </location>
</feature>
<proteinExistence type="inferred from homology"/>
<keyword evidence="11" id="KW-1185">Reference proteome</keyword>
<keyword evidence="5 8" id="KW-1133">Transmembrane helix</keyword>
<dbReference type="OrthoDB" id="3936150at2759"/>
<dbReference type="STRING" id="225164.V4A7M7"/>